<evidence type="ECO:0000259" key="2">
    <source>
        <dbReference type="PROSITE" id="PS51387"/>
    </source>
</evidence>
<dbReference type="STRING" id="36805.BOH66_09580"/>
<accession>A0A1P8U8L1</accession>
<evidence type="ECO:0000313" key="3">
    <source>
        <dbReference type="EMBL" id="APZ34460.1"/>
    </source>
</evidence>
<dbReference type="AlphaFoldDB" id="A0A1P8U8L1"/>
<evidence type="ECO:0000313" key="4">
    <source>
        <dbReference type="Proteomes" id="UP000187185"/>
    </source>
</evidence>
<dbReference type="Proteomes" id="UP000187185">
    <property type="component" value="Chromosome"/>
</dbReference>
<dbReference type="InterPro" id="IPR036318">
    <property type="entry name" value="FAD-bd_PCMH-like_sf"/>
</dbReference>
<evidence type="ECO:0000256" key="1">
    <source>
        <dbReference type="ARBA" id="ARBA00008000"/>
    </source>
</evidence>
<dbReference type="GO" id="GO:0004458">
    <property type="term" value="F:D-lactate dehydrogenase (cytochrome) activity"/>
    <property type="evidence" value="ECO:0007669"/>
    <property type="project" value="TreeGrafter"/>
</dbReference>
<dbReference type="RefSeq" id="WP_076690773.1">
    <property type="nucleotide sequence ID" value="NZ_CP018762.1"/>
</dbReference>
<dbReference type="PROSITE" id="PS51387">
    <property type="entry name" value="FAD_PCMH"/>
    <property type="match status" value="1"/>
</dbReference>
<reference evidence="3 4" key="1">
    <citation type="submission" date="2016-12" db="EMBL/GenBank/DDBJ databases">
        <title>Complete genome sequence of Microbacterium aurum KACC 15219.</title>
        <authorList>
            <person name="Jung Y."/>
            <person name="Shin J.-H."/>
            <person name="Lee Y.-J."/>
            <person name="Yi H."/>
            <person name="Bahn Y.-S."/>
            <person name="Kim J.F."/>
            <person name="Lee D.-W."/>
        </authorList>
    </citation>
    <scope>NUCLEOTIDE SEQUENCE [LARGE SCALE GENOMIC DNA]</scope>
    <source>
        <strain evidence="3 4">KACC 15219</strain>
    </source>
</reference>
<dbReference type="Pfam" id="PF01565">
    <property type="entry name" value="FAD_binding_4"/>
    <property type="match status" value="1"/>
</dbReference>
<dbReference type="GO" id="GO:1903457">
    <property type="term" value="P:lactate catabolic process"/>
    <property type="evidence" value="ECO:0007669"/>
    <property type="project" value="TreeGrafter"/>
</dbReference>
<dbReference type="GO" id="GO:0071949">
    <property type="term" value="F:FAD binding"/>
    <property type="evidence" value="ECO:0007669"/>
    <property type="project" value="InterPro"/>
</dbReference>
<dbReference type="InterPro" id="IPR016169">
    <property type="entry name" value="FAD-bd_PCMH_sub2"/>
</dbReference>
<dbReference type="KEGG" id="maur:BOH66_09580"/>
<dbReference type="PANTHER" id="PTHR11748:SF111">
    <property type="entry name" value="D-LACTATE DEHYDROGENASE, MITOCHONDRIAL-RELATED"/>
    <property type="match status" value="1"/>
</dbReference>
<sequence>MSHEVVDQDTIEALAAELRELLGPDAVSDESAALDRASIDGSHLSPVIAEQLPLGRAQLVAYPASAEDIATTVAAAVRHGVPITPRGKGTANYGQTLPMAGGLVLDTSKARRILEVGEGWLRAEAGATMIAIEQAANRAGQQVLQYPSTAQSTVGGFVSGGSGGTGSIAHGMIHSGFVTELEVVHAVPDATLVHIEGADTEPYLHKYGTVGVIATVTVRLEPLQEWRAFFASFDDFHDLLKVIRAFPEIEPTPRLVSGDLPTLAEALPADPAIQPGRASLRAILDVASIDAATALIEAAGGRVDEIREGAQACIKLSMTSYNHPIEWLQKAYPDTYFHVEVWGDAIIDRIDELHDVYEGGMLHIEAQQGRPIGMLAGVYRGADAVYAGLPKIEALGVGWHNPHQWYVDYEPAETIALARDTDPQGLMNPGKLVAPGTFQTGSQM</sequence>
<protein>
    <submittedName>
        <fullName evidence="3">Dehydrogenase</fullName>
    </submittedName>
</protein>
<comment type="similarity">
    <text evidence="1">Belongs to the FAD-binding oxidoreductase/transferase type 4 family.</text>
</comment>
<dbReference type="Gene3D" id="3.30.465.10">
    <property type="match status" value="1"/>
</dbReference>
<dbReference type="OrthoDB" id="9811261at2"/>
<organism evidence="3 4">
    <name type="scientific">Microbacterium aurum</name>
    <dbReference type="NCBI Taxonomy" id="36805"/>
    <lineage>
        <taxon>Bacteria</taxon>
        <taxon>Bacillati</taxon>
        <taxon>Actinomycetota</taxon>
        <taxon>Actinomycetes</taxon>
        <taxon>Micrococcales</taxon>
        <taxon>Microbacteriaceae</taxon>
        <taxon>Microbacterium</taxon>
    </lineage>
</organism>
<feature type="domain" description="FAD-binding PCMH-type" evidence="2">
    <location>
        <begin position="52"/>
        <end position="223"/>
    </location>
</feature>
<dbReference type="GO" id="GO:0008720">
    <property type="term" value="F:D-lactate dehydrogenase (NAD+) activity"/>
    <property type="evidence" value="ECO:0007669"/>
    <property type="project" value="TreeGrafter"/>
</dbReference>
<dbReference type="SUPFAM" id="SSF56176">
    <property type="entry name" value="FAD-binding/transporter-associated domain-like"/>
    <property type="match status" value="1"/>
</dbReference>
<dbReference type="EMBL" id="CP018762">
    <property type="protein sequence ID" value="APZ34460.1"/>
    <property type="molecule type" value="Genomic_DNA"/>
</dbReference>
<gene>
    <name evidence="3" type="ORF">BOH66_09580</name>
</gene>
<dbReference type="InterPro" id="IPR006094">
    <property type="entry name" value="Oxid_FAD_bind_N"/>
</dbReference>
<name>A0A1P8U8L1_9MICO</name>
<keyword evidence="4" id="KW-1185">Reference proteome</keyword>
<proteinExistence type="inferred from homology"/>
<dbReference type="PANTHER" id="PTHR11748">
    <property type="entry name" value="D-LACTATE DEHYDROGENASE"/>
    <property type="match status" value="1"/>
</dbReference>
<dbReference type="InterPro" id="IPR016166">
    <property type="entry name" value="FAD-bd_PCMH"/>
</dbReference>